<sequence length="80" mass="9285">MRAVVNLAEQMVPLSDDIIWTIIILLMLLHVFLVIYMLVVEIKNGFSLIGVVCIILELFIPLVGFVLWFTLRNRDSRRVE</sequence>
<name>S4XHE5_9CORY</name>
<proteinExistence type="predicted"/>
<gene>
    <name evidence="2" type="ORF">A606_02075</name>
</gene>
<dbReference type="EMBL" id="CP003696">
    <property type="protein sequence ID" value="AGP30068.1"/>
    <property type="molecule type" value="Genomic_DNA"/>
</dbReference>
<evidence type="ECO:0000313" key="3">
    <source>
        <dbReference type="Proteomes" id="UP000014809"/>
    </source>
</evidence>
<accession>S4XHE5</accession>
<dbReference type="Proteomes" id="UP000014809">
    <property type="component" value="Chromosome"/>
</dbReference>
<reference evidence="2 3" key="1">
    <citation type="submission" date="2012-06" db="EMBL/GenBank/DDBJ databases">
        <title>Complete genome sequence of Corynebacterium terpenotabidum Y-11 (=DSM 44721).</title>
        <authorList>
            <person name="Ruckert C."/>
            <person name="Albersmeier A."/>
            <person name="Al-Dilaimi A."/>
            <person name="Szczepanowski R."/>
            <person name="Kalinowski J."/>
        </authorList>
    </citation>
    <scope>NUCLEOTIDE SEQUENCE [LARGE SCALE GENOMIC DNA]</scope>
    <source>
        <strain evidence="2 3">Y-11</strain>
    </source>
</reference>
<protein>
    <recommendedName>
        <fullName evidence="4">Cardiolipin synthase N-terminal domain-containing protein</fullName>
    </recommendedName>
</protein>
<keyword evidence="1" id="KW-1133">Transmembrane helix</keyword>
<dbReference type="KEGG" id="cter:A606_02075"/>
<organism evidence="2 3">
    <name type="scientific">Corynebacterium terpenotabidum Y-11</name>
    <dbReference type="NCBI Taxonomy" id="1200352"/>
    <lineage>
        <taxon>Bacteria</taxon>
        <taxon>Bacillati</taxon>
        <taxon>Actinomycetota</taxon>
        <taxon>Actinomycetes</taxon>
        <taxon>Mycobacteriales</taxon>
        <taxon>Corynebacteriaceae</taxon>
        <taxon>Corynebacterium</taxon>
    </lineage>
</organism>
<keyword evidence="1" id="KW-0472">Membrane</keyword>
<dbReference type="HOGENOM" id="CLU_2583798_0_0_11"/>
<feature type="transmembrane region" description="Helical" evidence="1">
    <location>
        <begin position="46"/>
        <end position="71"/>
    </location>
</feature>
<keyword evidence="1" id="KW-0812">Transmembrane</keyword>
<feature type="transmembrane region" description="Helical" evidence="1">
    <location>
        <begin position="18"/>
        <end position="39"/>
    </location>
</feature>
<keyword evidence="3" id="KW-1185">Reference proteome</keyword>
<evidence type="ECO:0008006" key="4">
    <source>
        <dbReference type="Google" id="ProtNLM"/>
    </source>
</evidence>
<evidence type="ECO:0000256" key="1">
    <source>
        <dbReference type="SAM" id="Phobius"/>
    </source>
</evidence>
<dbReference type="AlphaFoldDB" id="S4XHE5"/>
<evidence type="ECO:0000313" key="2">
    <source>
        <dbReference type="EMBL" id="AGP30068.1"/>
    </source>
</evidence>